<accession>A2CDI5</accession>
<dbReference type="EMBL" id="CP000554">
    <property type="protein sequence ID" value="ABM79545.1"/>
    <property type="molecule type" value="Genomic_DNA"/>
</dbReference>
<sequence>MAPFFILLHHCVTSDIQSAQIPSSTIDLSLGGVIGVTTSPTPKKDLKKQLMEMKEWLEEVLIH</sequence>
<organism evidence="1 2">
    <name type="scientific">Prochlorococcus marinus (strain MIT 9303)</name>
    <dbReference type="NCBI Taxonomy" id="59922"/>
    <lineage>
        <taxon>Bacteria</taxon>
        <taxon>Bacillati</taxon>
        <taxon>Cyanobacteriota</taxon>
        <taxon>Cyanophyceae</taxon>
        <taxon>Synechococcales</taxon>
        <taxon>Prochlorococcaceae</taxon>
        <taxon>Prochlorococcus</taxon>
    </lineage>
</organism>
<name>A2CDI5_PROM3</name>
<protein>
    <submittedName>
        <fullName evidence="1">Uncharacterized protein</fullName>
    </submittedName>
</protein>
<dbReference type="HOGENOM" id="CLU_2882326_0_0_3"/>
<dbReference type="BioCyc" id="PMAR59922:G1G80-2468-MONOMER"/>
<gene>
    <name evidence="1" type="ordered locus">P9303_28151</name>
</gene>
<dbReference type="KEGG" id="pmf:P9303_28151"/>
<reference evidence="1 2" key="1">
    <citation type="journal article" date="2007" name="PLoS Genet.">
        <title>Patterns and implications of gene gain and loss in the evolution of Prochlorococcus.</title>
        <authorList>
            <person name="Kettler G.C."/>
            <person name="Martiny A.C."/>
            <person name="Huang K."/>
            <person name="Zucker J."/>
            <person name="Coleman M.L."/>
            <person name="Rodrigue S."/>
            <person name="Chen F."/>
            <person name="Lapidus A."/>
            <person name="Ferriera S."/>
            <person name="Johnson J."/>
            <person name="Steglich C."/>
            <person name="Church G.M."/>
            <person name="Richardson P."/>
            <person name="Chisholm S.W."/>
        </authorList>
    </citation>
    <scope>NUCLEOTIDE SEQUENCE [LARGE SCALE GENOMIC DNA]</scope>
    <source>
        <strain evidence="1 2">MIT 9303</strain>
    </source>
</reference>
<dbReference type="Proteomes" id="UP000002274">
    <property type="component" value="Chromosome"/>
</dbReference>
<evidence type="ECO:0000313" key="2">
    <source>
        <dbReference type="Proteomes" id="UP000002274"/>
    </source>
</evidence>
<evidence type="ECO:0000313" key="1">
    <source>
        <dbReference type="EMBL" id="ABM79545.1"/>
    </source>
</evidence>
<proteinExistence type="predicted"/>
<dbReference type="AlphaFoldDB" id="A2CDI5"/>